<evidence type="ECO:0000313" key="2">
    <source>
        <dbReference type="Proteomes" id="UP001056120"/>
    </source>
</evidence>
<sequence length="201" mass="23702">MQAQEPPKHCEWFVEYQELKRPPVGWKYDKEHSLFIVRRYKGGVEQFKSSHDFSSLPKYDLRALAKLPLQNPGNVGIAKDFEIFLRNQTFNDFRSMTTAKSRRVISKTRIHPRTQRPWNFRKWFYNSTIRSEVIECEGMEDINIFEPMELLNFQLEDLEVLFNNPIKIFSDDDEADAKAYQTVVTIIAKPHFQKPSQAPTA</sequence>
<dbReference type="Proteomes" id="UP001056120">
    <property type="component" value="Linkage Group LG16"/>
</dbReference>
<proteinExistence type="predicted"/>
<reference evidence="2" key="1">
    <citation type="journal article" date="2022" name="Mol. Ecol. Resour.">
        <title>The genomes of chicory, endive, great burdock and yacon provide insights into Asteraceae palaeo-polyploidization history and plant inulin production.</title>
        <authorList>
            <person name="Fan W."/>
            <person name="Wang S."/>
            <person name="Wang H."/>
            <person name="Wang A."/>
            <person name="Jiang F."/>
            <person name="Liu H."/>
            <person name="Zhao H."/>
            <person name="Xu D."/>
            <person name="Zhang Y."/>
        </authorList>
    </citation>
    <scope>NUCLEOTIDE SEQUENCE [LARGE SCALE GENOMIC DNA]</scope>
    <source>
        <strain evidence="2">cv. Yunnan</strain>
    </source>
</reference>
<protein>
    <submittedName>
        <fullName evidence="1">Uncharacterized protein</fullName>
    </submittedName>
</protein>
<comment type="caution">
    <text evidence="1">The sequence shown here is derived from an EMBL/GenBank/DDBJ whole genome shotgun (WGS) entry which is preliminary data.</text>
</comment>
<accession>A0ACB9FSS4</accession>
<gene>
    <name evidence="1" type="ORF">L1987_48391</name>
</gene>
<name>A0ACB9FSS4_9ASTR</name>
<keyword evidence="2" id="KW-1185">Reference proteome</keyword>
<dbReference type="EMBL" id="CM042033">
    <property type="protein sequence ID" value="KAI3773853.1"/>
    <property type="molecule type" value="Genomic_DNA"/>
</dbReference>
<organism evidence="1 2">
    <name type="scientific">Smallanthus sonchifolius</name>
    <dbReference type="NCBI Taxonomy" id="185202"/>
    <lineage>
        <taxon>Eukaryota</taxon>
        <taxon>Viridiplantae</taxon>
        <taxon>Streptophyta</taxon>
        <taxon>Embryophyta</taxon>
        <taxon>Tracheophyta</taxon>
        <taxon>Spermatophyta</taxon>
        <taxon>Magnoliopsida</taxon>
        <taxon>eudicotyledons</taxon>
        <taxon>Gunneridae</taxon>
        <taxon>Pentapetalae</taxon>
        <taxon>asterids</taxon>
        <taxon>campanulids</taxon>
        <taxon>Asterales</taxon>
        <taxon>Asteraceae</taxon>
        <taxon>Asteroideae</taxon>
        <taxon>Heliantheae alliance</taxon>
        <taxon>Millerieae</taxon>
        <taxon>Smallanthus</taxon>
    </lineage>
</organism>
<reference evidence="1 2" key="2">
    <citation type="journal article" date="2022" name="Mol. Ecol. Resour.">
        <title>The genomes of chicory, endive, great burdock and yacon provide insights into Asteraceae paleo-polyploidization history and plant inulin production.</title>
        <authorList>
            <person name="Fan W."/>
            <person name="Wang S."/>
            <person name="Wang H."/>
            <person name="Wang A."/>
            <person name="Jiang F."/>
            <person name="Liu H."/>
            <person name="Zhao H."/>
            <person name="Xu D."/>
            <person name="Zhang Y."/>
        </authorList>
    </citation>
    <scope>NUCLEOTIDE SEQUENCE [LARGE SCALE GENOMIC DNA]</scope>
    <source>
        <strain evidence="2">cv. Yunnan</strain>
        <tissue evidence="1">Leaves</tissue>
    </source>
</reference>
<evidence type="ECO:0000313" key="1">
    <source>
        <dbReference type="EMBL" id="KAI3773853.1"/>
    </source>
</evidence>